<keyword evidence="1" id="KW-0378">Hydrolase</keyword>
<dbReference type="PRINTS" id="PR00413">
    <property type="entry name" value="HADHALOGNASE"/>
</dbReference>
<dbReference type="InterPro" id="IPR051540">
    <property type="entry name" value="S-2-haloacid_dehalogenase"/>
</dbReference>
<dbReference type="Gene3D" id="3.40.50.1000">
    <property type="entry name" value="HAD superfamily/HAD-like"/>
    <property type="match status" value="1"/>
</dbReference>
<dbReference type="PANTHER" id="PTHR43316:SF9">
    <property type="entry name" value="ACID DEHALOGENASE, PUTATIVE (AFU_ORTHOLOGUE AFUA_6G14460)-RELATED"/>
    <property type="match status" value="1"/>
</dbReference>
<evidence type="ECO:0000313" key="3">
    <source>
        <dbReference type="Proteomes" id="UP000051783"/>
    </source>
</evidence>
<dbReference type="SFLD" id="SFLDG01129">
    <property type="entry name" value="C1.5:_HAD__Beta-PGM__Phosphata"/>
    <property type="match status" value="1"/>
</dbReference>
<comment type="caution">
    <text evidence="2">The sequence shown here is derived from an EMBL/GenBank/DDBJ whole genome shotgun (WGS) entry which is preliminary data.</text>
</comment>
<reference evidence="2 3" key="1">
    <citation type="journal article" date="2015" name="Genome Announc.">
        <title>Expanding the biotechnology potential of lactobacilli through comparative genomics of 213 strains and associated genera.</title>
        <authorList>
            <person name="Sun Z."/>
            <person name="Harris H.M."/>
            <person name="McCann A."/>
            <person name="Guo C."/>
            <person name="Argimon S."/>
            <person name="Zhang W."/>
            <person name="Yang X."/>
            <person name="Jeffery I.B."/>
            <person name="Cooney J.C."/>
            <person name="Kagawa T.F."/>
            <person name="Liu W."/>
            <person name="Song Y."/>
            <person name="Salvetti E."/>
            <person name="Wrobel A."/>
            <person name="Rasinkangas P."/>
            <person name="Parkhill J."/>
            <person name="Rea M.C."/>
            <person name="O'Sullivan O."/>
            <person name="Ritari J."/>
            <person name="Douillard F.P."/>
            <person name="Paul Ross R."/>
            <person name="Yang R."/>
            <person name="Briner A.E."/>
            <person name="Felis G.E."/>
            <person name="de Vos W.M."/>
            <person name="Barrangou R."/>
            <person name="Klaenhammer T.R."/>
            <person name="Caufield P.W."/>
            <person name="Cui Y."/>
            <person name="Zhang H."/>
            <person name="O'Toole P.W."/>
        </authorList>
    </citation>
    <scope>NUCLEOTIDE SEQUENCE [LARGE SCALE GENOMIC DNA]</scope>
    <source>
        <strain evidence="2 3">LMG 26013</strain>
    </source>
</reference>
<dbReference type="InterPro" id="IPR036412">
    <property type="entry name" value="HAD-like_sf"/>
</dbReference>
<sequence>MMKSNYLTFDCYGTLINTDPVYQWIENLALAAGLDPQAVRNAYASYEDDPVSVQPYLDFADLVRENLKHLDGMFDQEHFFESHYVEGLQIQRNLLPYPDIVPALQTWHDQGYQLIIMSNSSWDIMSANLATLKVPFDVVITAEDVQAYKPDLAFFEAVQKQFGFTSANHWHVARGYDSDVVPAEQMGWPMLWINRDQAKPSRTEKPTHTVADLTAAKAWIG</sequence>
<dbReference type="PATRIC" id="fig|942150.3.peg.1332"/>
<evidence type="ECO:0000256" key="1">
    <source>
        <dbReference type="ARBA" id="ARBA00022801"/>
    </source>
</evidence>
<dbReference type="SFLD" id="SFLDS00003">
    <property type="entry name" value="Haloacid_Dehalogenase"/>
    <property type="match status" value="1"/>
</dbReference>
<dbReference type="CDD" id="cd02588">
    <property type="entry name" value="HAD_L2-DEX"/>
    <property type="match status" value="1"/>
</dbReference>
<dbReference type="SUPFAM" id="SSF56784">
    <property type="entry name" value="HAD-like"/>
    <property type="match status" value="1"/>
</dbReference>
<dbReference type="Pfam" id="PF00702">
    <property type="entry name" value="Hydrolase"/>
    <property type="match status" value="1"/>
</dbReference>
<dbReference type="GO" id="GO:0019120">
    <property type="term" value="F:hydrolase activity, acting on acid halide bonds, in C-halide compounds"/>
    <property type="evidence" value="ECO:0007669"/>
    <property type="project" value="InterPro"/>
</dbReference>
<protein>
    <submittedName>
        <fullName evidence="2">2-haloacid dehalogenase</fullName>
    </submittedName>
</protein>
<keyword evidence="3" id="KW-1185">Reference proteome</keyword>
<dbReference type="AlphaFoldDB" id="A0A0R2ML28"/>
<dbReference type="InterPro" id="IPR006328">
    <property type="entry name" value="2-HAD"/>
</dbReference>
<dbReference type="PANTHER" id="PTHR43316">
    <property type="entry name" value="HYDROLASE, HALOACID DELAHOGENASE-RELATED"/>
    <property type="match status" value="1"/>
</dbReference>
<dbReference type="Gene3D" id="1.10.150.750">
    <property type="match status" value="1"/>
</dbReference>
<gene>
    <name evidence="2" type="ORF">IV64_GL001292</name>
</gene>
<dbReference type="InterPro" id="IPR023214">
    <property type="entry name" value="HAD_sf"/>
</dbReference>
<dbReference type="InterPro" id="IPR006439">
    <property type="entry name" value="HAD-SF_hydro_IA"/>
</dbReference>
<dbReference type="Proteomes" id="UP000051783">
    <property type="component" value="Unassembled WGS sequence"/>
</dbReference>
<dbReference type="STRING" id="942150.IV64_GL001292"/>
<dbReference type="EMBL" id="JQCL01000013">
    <property type="protein sequence ID" value="KRO14440.1"/>
    <property type="molecule type" value="Genomic_DNA"/>
</dbReference>
<dbReference type="RefSeq" id="WP_237757291.1">
    <property type="nucleotide sequence ID" value="NZ_JQCL01000013.1"/>
</dbReference>
<name>A0A0R2ML28_9LACO</name>
<organism evidence="2 3">
    <name type="scientific">Lactiplantibacillus xiangfangensis</name>
    <dbReference type="NCBI Taxonomy" id="942150"/>
    <lineage>
        <taxon>Bacteria</taxon>
        <taxon>Bacillati</taxon>
        <taxon>Bacillota</taxon>
        <taxon>Bacilli</taxon>
        <taxon>Lactobacillales</taxon>
        <taxon>Lactobacillaceae</taxon>
        <taxon>Lactiplantibacillus</taxon>
    </lineage>
</organism>
<proteinExistence type="predicted"/>
<accession>A0A0R2ML28</accession>
<evidence type="ECO:0000313" key="2">
    <source>
        <dbReference type="EMBL" id="KRO14440.1"/>
    </source>
</evidence>